<reference evidence="1" key="1">
    <citation type="submission" date="2021-02" db="EMBL/GenBank/DDBJ databases">
        <authorList>
            <consortium name="DOE Joint Genome Institute"/>
            <person name="Ahrendt S."/>
            <person name="Looney B.P."/>
            <person name="Miyauchi S."/>
            <person name="Morin E."/>
            <person name="Drula E."/>
            <person name="Courty P.E."/>
            <person name="Chicoki N."/>
            <person name="Fauchery L."/>
            <person name="Kohler A."/>
            <person name="Kuo A."/>
            <person name="Labutti K."/>
            <person name="Pangilinan J."/>
            <person name="Lipzen A."/>
            <person name="Riley R."/>
            <person name="Andreopoulos W."/>
            <person name="He G."/>
            <person name="Johnson J."/>
            <person name="Barry K.W."/>
            <person name="Grigoriev I.V."/>
            <person name="Nagy L."/>
            <person name="Hibbett D."/>
            <person name="Henrissat B."/>
            <person name="Matheny P.B."/>
            <person name="Labbe J."/>
            <person name="Martin F."/>
        </authorList>
    </citation>
    <scope>NUCLEOTIDE SEQUENCE</scope>
    <source>
        <strain evidence="1">EC-137</strain>
    </source>
</reference>
<dbReference type="Proteomes" id="UP000814128">
    <property type="component" value="Unassembled WGS sequence"/>
</dbReference>
<dbReference type="EMBL" id="MU273599">
    <property type="protein sequence ID" value="KAI0030933.1"/>
    <property type="molecule type" value="Genomic_DNA"/>
</dbReference>
<comment type="caution">
    <text evidence="1">The sequence shown here is derived from an EMBL/GenBank/DDBJ whole genome shotgun (WGS) entry which is preliminary data.</text>
</comment>
<sequence>MAKAIFFTGATGYIGGACLEQLLNEKSFGITALVRSADKAKKLNEIGVGTIVGSLDDPEAVTKAAAEADIVYHTADADNYGAIKAILKGMKQRHETIGTVPILIHTSGTGVLADDAAGMHDTDVIYYDNDADQMASLPPTAAHRNVDLEILAADAEGSIKSYIVLPSTIWGTLTGRLVDLGISNKHSIQIPAAVKASIDRGQGGMIGEGKNLWPHVEIHEVADLFNAVFRAALAGTAPHGREGYFFGENGEYRLVDAARTYTKALHGLGNSKTPEPAPFTTEEAQKYFGGNYLGSNSRARAVRGRELGWKPVKTTEDFLRSVVATTEIIVQNSRASGGTKV</sequence>
<proteinExistence type="predicted"/>
<evidence type="ECO:0000313" key="2">
    <source>
        <dbReference type="Proteomes" id="UP000814128"/>
    </source>
</evidence>
<accession>A0ACB8QH90</accession>
<keyword evidence="2" id="KW-1185">Reference proteome</keyword>
<organism evidence="1 2">
    <name type="scientific">Vararia minispora EC-137</name>
    <dbReference type="NCBI Taxonomy" id="1314806"/>
    <lineage>
        <taxon>Eukaryota</taxon>
        <taxon>Fungi</taxon>
        <taxon>Dikarya</taxon>
        <taxon>Basidiomycota</taxon>
        <taxon>Agaricomycotina</taxon>
        <taxon>Agaricomycetes</taxon>
        <taxon>Russulales</taxon>
        <taxon>Lachnocladiaceae</taxon>
        <taxon>Vararia</taxon>
    </lineage>
</organism>
<name>A0ACB8QH90_9AGAM</name>
<evidence type="ECO:0000313" key="1">
    <source>
        <dbReference type="EMBL" id="KAI0030933.1"/>
    </source>
</evidence>
<reference evidence="1" key="2">
    <citation type="journal article" date="2022" name="New Phytol.">
        <title>Evolutionary transition to the ectomycorrhizal habit in the genomes of a hyperdiverse lineage of mushroom-forming fungi.</title>
        <authorList>
            <person name="Looney B."/>
            <person name="Miyauchi S."/>
            <person name="Morin E."/>
            <person name="Drula E."/>
            <person name="Courty P.E."/>
            <person name="Kohler A."/>
            <person name="Kuo A."/>
            <person name="LaButti K."/>
            <person name="Pangilinan J."/>
            <person name="Lipzen A."/>
            <person name="Riley R."/>
            <person name="Andreopoulos W."/>
            <person name="He G."/>
            <person name="Johnson J."/>
            <person name="Nolan M."/>
            <person name="Tritt A."/>
            <person name="Barry K.W."/>
            <person name="Grigoriev I.V."/>
            <person name="Nagy L.G."/>
            <person name="Hibbett D."/>
            <person name="Henrissat B."/>
            <person name="Matheny P.B."/>
            <person name="Labbe J."/>
            <person name="Martin F.M."/>
        </authorList>
    </citation>
    <scope>NUCLEOTIDE SEQUENCE</scope>
    <source>
        <strain evidence="1">EC-137</strain>
    </source>
</reference>
<gene>
    <name evidence="1" type="ORF">K488DRAFT_53121</name>
</gene>
<protein>
    <submittedName>
        <fullName evidence="1">Uncharacterized protein</fullName>
    </submittedName>
</protein>